<evidence type="ECO:0000256" key="1">
    <source>
        <dbReference type="ARBA" id="ARBA00022801"/>
    </source>
</evidence>
<dbReference type="Gene3D" id="3.40.1350.10">
    <property type="match status" value="1"/>
</dbReference>
<dbReference type="AlphaFoldDB" id="D3LBR1"/>
<dbReference type="SUPFAM" id="SSF52980">
    <property type="entry name" value="Restriction endonuclease-like"/>
    <property type="match status" value="1"/>
</dbReference>
<name>D3LBR1_OENOE</name>
<accession>D3LBR1</accession>
<dbReference type="EMBL" id="ACSE01000030">
    <property type="protein sequence ID" value="EFD87649.1"/>
    <property type="molecule type" value="Genomic_DNA"/>
</dbReference>
<dbReference type="GeneID" id="75066661"/>
<dbReference type="OrthoDB" id="9803736at2"/>
<sequence>MVKHIYKRRGAERAILKELKTLGGSASRDDIKQAIADDNDSEFSYEDVFDPVISRSGKQYVPFLFDFNFGVNNLFIAGYIEKPERGKDIILTEKGRISNEKFFPTLEEKRLIDQYWKNKSELRKARKKANSIIDDSTSTKAVEIDENSGDSDWKTELIDQLKKFSPGKFESFSRLLISKMGVRIDNQRGIIRSGDHGIDGFGYFQSDEFRTSRVAIQAKRFTNGSVGEPEIDKFKGVMDSFNAEYGIFITTSYFTDQAKEKAVVGNNSVTLIDGIKLASLVQKYQLHITPVQTFTLNDYYFEKE</sequence>
<comment type="caution">
    <text evidence="3">The sequence shown here is derived from an EMBL/GenBank/DDBJ whole genome shotgun (WGS) entry which is preliminary data.</text>
</comment>
<dbReference type="RefSeq" id="WP_002819609.1">
    <property type="nucleotide sequence ID" value="NZ_ACSE01000030.1"/>
</dbReference>
<evidence type="ECO:0000259" key="2">
    <source>
        <dbReference type="Pfam" id="PF04471"/>
    </source>
</evidence>
<protein>
    <recommendedName>
        <fullName evidence="2">Restriction endonuclease type IV Mrr domain-containing protein</fullName>
    </recommendedName>
</protein>
<dbReference type="GO" id="GO:0003677">
    <property type="term" value="F:DNA binding"/>
    <property type="evidence" value="ECO:0007669"/>
    <property type="project" value="InterPro"/>
</dbReference>
<dbReference type="InterPro" id="IPR011335">
    <property type="entry name" value="Restrct_endonuc-II-like"/>
</dbReference>
<dbReference type="InterPro" id="IPR007560">
    <property type="entry name" value="Restrct_endonuc_IV_Mrr"/>
</dbReference>
<feature type="domain" description="Restriction endonuclease type IV Mrr" evidence="2">
    <location>
        <begin position="161"/>
        <end position="280"/>
    </location>
</feature>
<dbReference type="GO" id="GO:0015666">
    <property type="term" value="F:restriction endodeoxyribonuclease activity"/>
    <property type="evidence" value="ECO:0007669"/>
    <property type="project" value="TreeGrafter"/>
</dbReference>
<dbReference type="GO" id="GO:0009307">
    <property type="term" value="P:DNA restriction-modification system"/>
    <property type="evidence" value="ECO:0007669"/>
    <property type="project" value="InterPro"/>
</dbReference>
<gene>
    <name evidence="3" type="ORF">AWRIB429_1791</name>
</gene>
<dbReference type="PANTHER" id="PTHR30015:SF7">
    <property type="entry name" value="TYPE IV METHYL-DIRECTED RESTRICTION ENZYME ECOKMRR"/>
    <property type="match status" value="1"/>
</dbReference>
<dbReference type="Proteomes" id="UP000003075">
    <property type="component" value="Unassembled WGS sequence"/>
</dbReference>
<evidence type="ECO:0000313" key="3">
    <source>
        <dbReference type="EMBL" id="EFD87649.1"/>
    </source>
</evidence>
<organism evidence="3 4">
    <name type="scientific">Oenococcus oeni AWRIB429</name>
    <dbReference type="NCBI Taxonomy" id="655225"/>
    <lineage>
        <taxon>Bacteria</taxon>
        <taxon>Bacillati</taxon>
        <taxon>Bacillota</taxon>
        <taxon>Bacilli</taxon>
        <taxon>Lactobacillales</taxon>
        <taxon>Lactobacillaceae</taxon>
        <taxon>Oenococcus</taxon>
    </lineage>
</organism>
<evidence type="ECO:0000313" key="4">
    <source>
        <dbReference type="Proteomes" id="UP000003075"/>
    </source>
</evidence>
<keyword evidence="1" id="KW-0378">Hydrolase</keyword>
<reference evidence="3 4" key="1">
    <citation type="journal article" date="2010" name="Appl. Microbiol. Biotechnol.">
        <title>Genotypic diversity in Oenococcus oeni by high-density microarray comparative genome hybridization and whole genome sequencing.</title>
        <authorList>
            <person name="Borneman A.R."/>
            <person name="Bartowsky E.J."/>
            <person name="McCarthy J."/>
            <person name="Chambers P.J."/>
        </authorList>
    </citation>
    <scope>NUCLEOTIDE SEQUENCE [LARGE SCALE GENOMIC DNA]</scope>
    <source>
        <strain evidence="3 4">AWRIB429</strain>
    </source>
</reference>
<proteinExistence type="predicted"/>
<dbReference type="PANTHER" id="PTHR30015">
    <property type="entry name" value="MRR RESTRICTION SYSTEM PROTEIN"/>
    <property type="match status" value="1"/>
</dbReference>
<dbReference type="Pfam" id="PF04471">
    <property type="entry name" value="Mrr_cat"/>
    <property type="match status" value="1"/>
</dbReference>
<dbReference type="InterPro" id="IPR011856">
    <property type="entry name" value="tRNA_endonuc-like_dom_sf"/>
</dbReference>
<dbReference type="InterPro" id="IPR052906">
    <property type="entry name" value="Type_IV_Methyl-Rstrct_Enzyme"/>
</dbReference>